<dbReference type="GO" id="GO:0003723">
    <property type="term" value="F:RNA binding"/>
    <property type="evidence" value="ECO:0007669"/>
    <property type="project" value="TreeGrafter"/>
</dbReference>
<sequence>MSIMTEYWKSQAKKFCQYCKVWITDNKASDIRRKGMEDLRNSRDEAAMLRQMEEDALNTYRMKDLDSNSDITASIFNKRRAEMRENRRISEEAAAEGFNDEMSKAEIAALNAAANSDSIGPSIGPQSGPNVIRRMEAPRSGTKWHKSESSKGPKKWYEALMDDDSGTKEQHDINRKAEAKTLHRNASILASQSIHGKGEIVSYSDVSTTSYQEPQTYDPYGGWQNVQPKPTVPTSKIDYQCPQAKAPIQSSVTLHSERDRYSFKEKTVSTLYEDNTELPESHVQKIQNFLQKTQIDSVDKKRNMRQRDDNL</sequence>
<dbReference type="GO" id="GO:0071011">
    <property type="term" value="C:precatalytic spliceosome"/>
    <property type="evidence" value="ECO:0007669"/>
    <property type="project" value="TreeGrafter"/>
</dbReference>
<accession>A0A7R8CYV8</accession>
<dbReference type="PANTHER" id="PTHR13173">
    <property type="entry name" value="WW DOMAIN BINDING PROTEIN 4"/>
    <property type="match status" value="1"/>
</dbReference>
<dbReference type="OrthoDB" id="191651at2759"/>
<proteinExistence type="predicted"/>
<protein>
    <submittedName>
        <fullName evidence="1">WBP4</fullName>
    </submittedName>
</protein>
<dbReference type="Proteomes" id="UP000675881">
    <property type="component" value="Chromosome 6"/>
</dbReference>
<reference evidence="1" key="1">
    <citation type="submission" date="2021-02" db="EMBL/GenBank/DDBJ databases">
        <authorList>
            <person name="Bekaert M."/>
        </authorList>
    </citation>
    <scope>NUCLEOTIDE SEQUENCE</scope>
    <source>
        <strain evidence="1">IoA-00</strain>
    </source>
</reference>
<dbReference type="GO" id="GO:0000398">
    <property type="term" value="P:mRNA splicing, via spliceosome"/>
    <property type="evidence" value="ECO:0007669"/>
    <property type="project" value="InterPro"/>
</dbReference>
<keyword evidence="2" id="KW-1185">Reference proteome</keyword>
<organism evidence="1 2">
    <name type="scientific">Lepeophtheirus salmonis</name>
    <name type="common">Salmon louse</name>
    <name type="synonym">Caligus salmonis</name>
    <dbReference type="NCBI Taxonomy" id="72036"/>
    <lineage>
        <taxon>Eukaryota</taxon>
        <taxon>Metazoa</taxon>
        <taxon>Ecdysozoa</taxon>
        <taxon>Arthropoda</taxon>
        <taxon>Crustacea</taxon>
        <taxon>Multicrustacea</taxon>
        <taxon>Hexanauplia</taxon>
        <taxon>Copepoda</taxon>
        <taxon>Siphonostomatoida</taxon>
        <taxon>Caligidae</taxon>
        <taxon>Lepeophtheirus</taxon>
    </lineage>
</organism>
<dbReference type="AlphaFoldDB" id="A0A7R8CYV8"/>
<evidence type="ECO:0000313" key="1">
    <source>
        <dbReference type="EMBL" id="CAF2971277.1"/>
    </source>
</evidence>
<dbReference type="PANTHER" id="PTHR13173:SF10">
    <property type="entry name" value="WW DOMAIN-BINDING PROTEIN 4"/>
    <property type="match status" value="1"/>
</dbReference>
<dbReference type="EMBL" id="HG994585">
    <property type="protein sequence ID" value="CAF2971277.1"/>
    <property type="molecule type" value="Genomic_DNA"/>
</dbReference>
<evidence type="ECO:0000313" key="2">
    <source>
        <dbReference type="Proteomes" id="UP000675881"/>
    </source>
</evidence>
<dbReference type="InterPro" id="IPR040023">
    <property type="entry name" value="WBP4"/>
</dbReference>
<name>A0A7R8CYV8_LEPSM</name>
<gene>
    <name evidence="1" type="ORF">LSAA_12340</name>
</gene>